<feature type="compositionally biased region" description="Basic and acidic residues" evidence="1">
    <location>
        <begin position="54"/>
        <end position="100"/>
    </location>
</feature>
<organism evidence="3 4">
    <name type="scientific">Prolemur simus</name>
    <name type="common">Greater bamboo lemur</name>
    <name type="synonym">Hapalemur simus</name>
    <dbReference type="NCBI Taxonomy" id="1328070"/>
    <lineage>
        <taxon>Eukaryota</taxon>
        <taxon>Metazoa</taxon>
        <taxon>Chordata</taxon>
        <taxon>Craniata</taxon>
        <taxon>Vertebrata</taxon>
        <taxon>Euteleostomi</taxon>
        <taxon>Mammalia</taxon>
        <taxon>Eutheria</taxon>
        <taxon>Euarchontoglires</taxon>
        <taxon>Primates</taxon>
        <taxon>Strepsirrhini</taxon>
        <taxon>Lemuriformes</taxon>
        <taxon>Lemuridae</taxon>
        <taxon>Prolemur</taxon>
    </lineage>
</organism>
<sequence>MGGLGPLSRGRENYGGAPCREPVSSQRDYYMSPRDDDYPSSQDTKDYAPPPREYSYHDYGHSSSWDEHSSRGYSDHDGYSGGRDRDHSEHPSGGSHRDGYESYGRSCGAPPARGPPLTYGGSSCYDDYTRDGYGGSWESYSSSRSPIYSSGLECAGRQERGLPPSMDRGYPTSPVHEHYRI</sequence>
<evidence type="ECO:0000259" key="2">
    <source>
        <dbReference type="Pfam" id="PF08081"/>
    </source>
</evidence>
<protein>
    <recommendedName>
        <fullName evidence="2">RBM1CTR domain-containing protein</fullName>
    </recommendedName>
</protein>
<evidence type="ECO:0000313" key="4">
    <source>
        <dbReference type="Proteomes" id="UP000694414"/>
    </source>
</evidence>
<keyword evidence="4" id="KW-1185">Reference proteome</keyword>
<dbReference type="Ensembl" id="ENSPSMT00000038766.1">
    <property type="protein sequence ID" value="ENSPSMP00000033646.1"/>
    <property type="gene ID" value="ENSPSMG00000023189.1"/>
</dbReference>
<feature type="region of interest" description="Disordered" evidence="1">
    <location>
        <begin position="1"/>
        <end position="125"/>
    </location>
</feature>
<accession>A0A8C9APK7</accession>
<proteinExistence type="predicted"/>
<dbReference type="AlphaFoldDB" id="A0A8C9APK7"/>
<dbReference type="Proteomes" id="UP000694414">
    <property type="component" value="Unplaced"/>
</dbReference>
<feature type="region of interest" description="Disordered" evidence="1">
    <location>
        <begin position="156"/>
        <end position="181"/>
    </location>
</feature>
<dbReference type="InterPro" id="IPR012604">
    <property type="entry name" value="RBM1CTR"/>
</dbReference>
<reference evidence="3" key="2">
    <citation type="submission" date="2025-09" db="UniProtKB">
        <authorList>
            <consortium name="Ensembl"/>
        </authorList>
    </citation>
    <scope>IDENTIFICATION</scope>
</reference>
<dbReference type="Pfam" id="PF08081">
    <property type="entry name" value="RBM1CTR"/>
    <property type="match status" value="1"/>
</dbReference>
<reference evidence="3" key="1">
    <citation type="submission" date="2025-08" db="UniProtKB">
        <authorList>
            <consortium name="Ensembl"/>
        </authorList>
    </citation>
    <scope>IDENTIFICATION</scope>
</reference>
<evidence type="ECO:0000256" key="1">
    <source>
        <dbReference type="SAM" id="MobiDB-lite"/>
    </source>
</evidence>
<dbReference type="GeneTree" id="ENSGT00940000153425"/>
<name>A0A8C9APK7_PROSS</name>
<feature type="domain" description="RBM1CTR" evidence="2">
    <location>
        <begin position="1"/>
        <end position="39"/>
    </location>
</feature>
<evidence type="ECO:0000313" key="3">
    <source>
        <dbReference type="Ensembl" id="ENSPSMP00000033646.1"/>
    </source>
</evidence>